<dbReference type="Proteomes" id="UP001108123">
    <property type="component" value="Unassembled WGS sequence"/>
</dbReference>
<accession>A0A9Q4ADS5</accession>
<reference evidence="1" key="1">
    <citation type="submission" date="2022-01" db="EMBL/GenBank/DDBJ databases">
        <title>Collection of gut derived symbiotic bacterial strains cultured from healthy donors.</title>
        <authorList>
            <person name="Lin H."/>
            <person name="Kohout C."/>
            <person name="Waligurski E."/>
            <person name="Pamer E.G."/>
        </authorList>
    </citation>
    <scope>NUCLEOTIDE SEQUENCE</scope>
    <source>
        <strain evidence="1">MSK.14.39</strain>
    </source>
</reference>
<evidence type="ECO:0000313" key="2">
    <source>
        <dbReference type="Proteomes" id="UP001108123"/>
    </source>
</evidence>
<keyword evidence="2" id="KW-1185">Reference proteome</keyword>
<name>A0A9Q4ADS5_9FIRM</name>
<protein>
    <submittedName>
        <fullName evidence="1">Uncharacterized protein</fullName>
    </submittedName>
</protein>
<dbReference type="RefSeq" id="WP_226808296.1">
    <property type="nucleotide sequence ID" value="NZ_JAJBNW010000044.1"/>
</dbReference>
<comment type="caution">
    <text evidence="1">The sequence shown here is derived from an EMBL/GenBank/DDBJ whole genome shotgun (WGS) entry which is preliminary data.</text>
</comment>
<sequence>MNNAIDTENDRLSDLLELNLVDCTSPEEKETGDRYIREFDTSLAYEIACDFYQTDNIEILSSGLDKMVMEYYQYYY</sequence>
<organism evidence="1 2">
    <name type="scientific">Anaerosalibacter bizertensis</name>
    <dbReference type="NCBI Taxonomy" id="932217"/>
    <lineage>
        <taxon>Bacteria</taxon>
        <taxon>Bacillati</taxon>
        <taxon>Bacillota</taxon>
        <taxon>Tissierellia</taxon>
        <taxon>Tissierellales</taxon>
        <taxon>Sporanaerobacteraceae</taxon>
        <taxon>Anaerosalibacter</taxon>
    </lineage>
</organism>
<proteinExistence type="predicted"/>
<dbReference type="EMBL" id="JAKNID010000052">
    <property type="protein sequence ID" value="MCG4565786.1"/>
    <property type="molecule type" value="Genomic_DNA"/>
</dbReference>
<dbReference type="AlphaFoldDB" id="A0A9Q4ADS5"/>
<gene>
    <name evidence="1" type="ORF">L0P62_10025</name>
</gene>
<evidence type="ECO:0000313" key="1">
    <source>
        <dbReference type="EMBL" id="MCG4565786.1"/>
    </source>
</evidence>